<name>A0ACB9JX94_9ASTR</name>
<reference evidence="2" key="1">
    <citation type="journal article" date="2022" name="Mol. Ecol. Resour.">
        <title>The genomes of chicory, endive, great burdock and yacon provide insights into Asteraceae palaeo-polyploidization history and plant inulin production.</title>
        <authorList>
            <person name="Fan W."/>
            <person name="Wang S."/>
            <person name="Wang H."/>
            <person name="Wang A."/>
            <person name="Jiang F."/>
            <person name="Liu H."/>
            <person name="Zhao H."/>
            <person name="Xu D."/>
            <person name="Zhang Y."/>
        </authorList>
    </citation>
    <scope>NUCLEOTIDE SEQUENCE [LARGE SCALE GENOMIC DNA]</scope>
    <source>
        <strain evidence="2">cv. Yunnan</strain>
    </source>
</reference>
<accession>A0ACB9JX94</accession>
<evidence type="ECO:0000313" key="1">
    <source>
        <dbReference type="EMBL" id="KAI3824671.1"/>
    </source>
</evidence>
<keyword evidence="2" id="KW-1185">Reference proteome</keyword>
<evidence type="ECO:0000313" key="2">
    <source>
        <dbReference type="Proteomes" id="UP001056120"/>
    </source>
</evidence>
<reference evidence="1 2" key="2">
    <citation type="journal article" date="2022" name="Mol. Ecol. Resour.">
        <title>The genomes of chicory, endive, great burdock and yacon provide insights into Asteraceae paleo-polyploidization history and plant inulin production.</title>
        <authorList>
            <person name="Fan W."/>
            <person name="Wang S."/>
            <person name="Wang H."/>
            <person name="Wang A."/>
            <person name="Jiang F."/>
            <person name="Liu H."/>
            <person name="Zhao H."/>
            <person name="Xu D."/>
            <person name="Zhang Y."/>
        </authorList>
    </citation>
    <scope>NUCLEOTIDE SEQUENCE [LARGE SCALE GENOMIC DNA]</scope>
    <source>
        <strain evidence="2">cv. Yunnan</strain>
        <tissue evidence="1">Leaves</tissue>
    </source>
</reference>
<dbReference type="Proteomes" id="UP001056120">
    <property type="component" value="Linkage Group LG02"/>
</dbReference>
<organism evidence="1 2">
    <name type="scientific">Smallanthus sonchifolius</name>
    <dbReference type="NCBI Taxonomy" id="185202"/>
    <lineage>
        <taxon>Eukaryota</taxon>
        <taxon>Viridiplantae</taxon>
        <taxon>Streptophyta</taxon>
        <taxon>Embryophyta</taxon>
        <taxon>Tracheophyta</taxon>
        <taxon>Spermatophyta</taxon>
        <taxon>Magnoliopsida</taxon>
        <taxon>eudicotyledons</taxon>
        <taxon>Gunneridae</taxon>
        <taxon>Pentapetalae</taxon>
        <taxon>asterids</taxon>
        <taxon>campanulids</taxon>
        <taxon>Asterales</taxon>
        <taxon>Asteraceae</taxon>
        <taxon>Asteroideae</taxon>
        <taxon>Heliantheae alliance</taxon>
        <taxon>Millerieae</taxon>
        <taxon>Smallanthus</taxon>
    </lineage>
</organism>
<protein>
    <submittedName>
        <fullName evidence="1">Uncharacterized protein</fullName>
    </submittedName>
</protein>
<dbReference type="EMBL" id="CM042019">
    <property type="protein sequence ID" value="KAI3824671.1"/>
    <property type="molecule type" value="Genomic_DNA"/>
</dbReference>
<proteinExistence type="predicted"/>
<gene>
    <name evidence="1" type="ORF">L1987_06139</name>
</gene>
<sequence>MLEFNVSPLGVLYCVKREREVFREREDEFREREKRSDYVKRERECVYAITRSPDSICLTIWLLLQKLSFKSLSCKCSQINSVTDVVSEKRDPLLKVGGINSIEDEAWEFLRASMVYYCVHPVGTIAANDPSDSSILNYDQVFIRDFIPSGIAFLLKGEYDIVWNFILHTLQLQVIVYS</sequence>
<comment type="caution">
    <text evidence="1">The sequence shown here is derived from an EMBL/GenBank/DDBJ whole genome shotgun (WGS) entry which is preliminary data.</text>
</comment>